<dbReference type="AlphaFoldDB" id="A0A9N9EN19"/>
<gene>
    <name evidence="1" type="ORF">FMOSSE_LOCUS12961</name>
</gene>
<accession>A0A9N9EN19</accession>
<dbReference type="PANTHER" id="PTHR31424:SF5">
    <property type="entry name" value="APPLE DOMAIN-CONTAINING PROTEIN"/>
    <property type="match status" value="1"/>
</dbReference>
<dbReference type="Proteomes" id="UP000789375">
    <property type="component" value="Unassembled WGS sequence"/>
</dbReference>
<organism evidence="1 2">
    <name type="scientific">Funneliformis mosseae</name>
    <name type="common">Endomycorrhizal fungus</name>
    <name type="synonym">Glomus mosseae</name>
    <dbReference type="NCBI Taxonomy" id="27381"/>
    <lineage>
        <taxon>Eukaryota</taxon>
        <taxon>Fungi</taxon>
        <taxon>Fungi incertae sedis</taxon>
        <taxon>Mucoromycota</taxon>
        <taxon>Glomeromycotina</taxon>
        <taxon>Glomeromycetes</taxon>
        <taxon>Glomerales</taxon>
        <taxon>Glomeraceae</taxon>
        <taxon>Funneliformis</taxon>
    </lineage>
</organism>
<sequence length="405" mass="47303">MIVPTREKNFESGQTTRPLELIDTSNIRRKRQTKQYKIPHGYVLETTWGRAANKQTVCCEIDYIDGAPQFRIKYGPNFQYVISSTKSPSNATLIYERALKPETKLFFRVLLYLGIYHQSDEVKLKAMEFSVNQIDFQVNFGYEDQVKKNSQIQSVVKAVDQGQISRDSYRELAAVEHHLPRDNSVSNERIAITNYMNNIIKISLVNKKEKNELEDIKESEKSDIMNFEIVQEVVNTIGLGIRRSIKDILYYIIPQLQKQDILKSSDPIIHLRISGDGRNVGKKIKHVMVTFMILNHESRHHHADYYYTIILYPGTENYNTLKFILDPLCNELRSLKKFGLKISGILWKFELYFNADWKFLAICLGLNSANSKYFCPWYLCSKDQNGDLNKDWHIEKKYEINCNKL</sequence>
<name>A0A9N9EN19_FUNMO</name>
<keyword evidence="2" id="KW-1185">Reference proteome</keyword>
<comment type="caution">
    <text evidence="1">The sequence shown here is derived from an EMBL/GenBank/DDBJ whole genome shotgun (WGS) entry which is preliminary data.</text>
</comment>
<protein>
    <submittedName>
        <fullName evidence="1">841_t:CDS:1</fullName>
    </submittedName>
</protein>
<dbReference type="PANTHER" id="PTHR31424">
    <property type="entry name" value="PROTEIN CBG23806"/>
    <property type="match status" value="1"/>
</dbReference>
<evidence type="ECO:0000313" key="2">
    <source>
        <dbReference type="Proteomes" id="UP000789375"/>
    </source>
</evidence>
<dbReference type="EMBL" id="CAJVPP010006878">
    <property type="protein sequence ID" value="CAG8682466.1"/>
    <property type="molecule type" value="Genomic_DNA"/>
</dbReference>
<evidence type="ECO:0000313" key="1">
    <source>
        <dbReference type="EMBL" id="CAG8682466.1"/>
    </source>
</evidence>
<proteinExistence type="predicted"/>
<reference evidence="1" key="1">
    <citation type="submission" date="2021-06" db="EMBL/GenBank/DDBJ databases">
        <authorList>
            <person name="Kallberg Y."/>
            <person name="Tangrot J."/>
            <person name="Rosling A."/>
        </authorList>
    </citation>
    <scope>NUCLEOTIDE SEQUENCE</scope>
    <source>
        <strain evidence="1">87-6 pot B 2015</strain>
    </source>
</reference>